<reference evidence="2" key="1">
    <citation type="submission" date="2022-11" db="UniProtKB">
        <authorList>
            <consortium name="WormBaseParasite"/>
        </authorList>
    </citation>
    <scope>IDENTIFICATION</scope>
</reference>
<sequence length="368" mass="41498">MSNGEEVSENELPFGADYAKTGRSHCKQCRKAIPEGELRLSVRTPSRQHHGMQDNWLHEPCFWKRARMAKLSEATIRGFEALKWDDQELIRKKIVPAKKAAAKRPTPKAHIPTLDTAKSSRAHCFKCEKKFEIGAPKVHLKGSNFHPECIKEMGVITVGAEQIKGFEDLEPSQQKAVKKLFGNSNKRKAESSDAGEIISKKAKQIPDVSTDEDKAALKKQTELFTEIKAEIDAKLEREDIDEILEANNHYRRPEDGPTGTTEQLADFIIFGVPPACSKCKKGQLFYDYSEHDYKCDGNDKKGCGYSNPNPSRKALKIPKDLKSKGFLKGRKLPLLKERAYPPGADIHMNALSDNPIDKMKRQRQNSEE</sequence>
<accession>A0AC34FH43</accession>
<organism evidence="1 2">
    <name type="scientific">Panagrolaimus sp. ES5</name>
    <dbReference type="NCBI Taxonomy" id="591445"/>
    <lineage>
        <taxon>Eukaryota</taxon>
        <taxon>Metazoa</taxon>
        <taxon>Ecdysozoa</taxon>
        <taxon>Nematoda</taxon>
        <taxon>Chromadorea</taxon>
        <taxon>Rhabditida</taxon>
        <taxon>Tylenchina</taxon>
        <taxon>Panagrolaimomorpha</taxon>
        <taxon>Panagrolaimoidea</taxon>
        <taxon>Panagrolaimidae</taxon>
        <taxon>Panagrolaimus</taxon>
    </lineage>
</organism>
<evidence type="ECO:0000313" key="1">
    <source>
        <dbReference type="Proteomes" id="UP000887579"/>
    </source>
</evidence>
<protein>
    <submittedName>
        <fullName evidence="2">PARP-type domain-containing protein</fullName>
    </submittedName>
</protein>
<proteinExistence type="predicted"/>
<evidence type="ECO:0000313" key="2">
    <source>
        <dbReference type="WBParaSite" id="ES5_v2.g15891.t1"/>
    </source>
</evidence>
<dbReference type="Proteomes" id="UP000887579">
    <property type="component" value="Unplaced"/>
</dbReference>
<name>A0AC34FH43_9BILA</name>
<dbReference type="WBParaSite" id="ES5_v2.g15891.t1">
    <property type="protein sequence ID" value="ES5_v2.g15891.t1"/>
    <property type="gene ID" value="ES5_v2.g15891"/>
</dbReference>